<dbReference type="InterPro" id="IPR047618">
    <property type="entry name" value="QOR-like"/>
</dbReference>
<dbReference type="InterPro" id="IPR013149">
    <property type="entry name" value="ADH-like_C"/>
</dbReference>
<dbReference type="Pfam" id="PF00107">
    <property type="entry name" value="ADH_zinc_N"/>
    <property type="match status" value="1"/>
</dbReference>
<evidence type="ECO:0000256" key="1">
    <source>
        <dbReference type="ARBA" id="ARBA00022857"/>
    </source>
</evidence>
<dbReference type="InterPro" id="IPR036291">
    <property type="entry name" value="NAD(P)-bd_dom_sf"/>
</dbReference>
<dbReference type="SUPFAM" id="SSF51735">
    <property type="entry name" value="NAD(P)-binding Rossmann-fold domains"/>
    <property type="match status" value="1"/>
</dbReference>
<dbReference type="PANTHER" id="PTHR48106:SF13">
    <property type="entry name" value="QUINONE OXIDOREDUCTASE-RELATED"/>
    <property type="match status" value="1"/>
</dbReference>
<dbReference type="SUPFAM" id="SSF50129">
    <property type="entry name" value="GroES-like"/>
    <property type="match status" value="1"/>
</dbReference>
<evidence type="ECO:0000313" key="5">
    <source>
        <dbReference type="Proteomes" id="UP001360953"/>
    </source>
</evidence>
<dbReference type="CDD" id="cd05286">
    <property type="entry name" value="QOR2"/>
    <property type="match status" value="1"/>
</dbReference>
<dbReference type="SMART" id="SM00829">
    <property type="entry name" value="PKS_ER"/>
    <property type="match status" value="1"/>
</dbReference>
<protein>
    <recommendedName>
        <fullName evidence="3">Enoyl reductase (ER) domain-containing protein</fullName>
    </recommendedName>
</protein>
<evidence type="ECO:0000256" key="2">
    <source>
        <dbReference type="ARBA" id="ARBA00023002"/>
    </source>
</evidence>
<comment type="caution">
    <text evidence="4">The sequence shown here is derived from an EMBL/GenBank/DDBJ whole genome shotgun (WGS) entry which is preliminary data.</text>
</comment>
<evidence type="ECO:0000313" key="4">
    <source>
        <dbReference type="EMBL" id="KAK7538259.1"/>
    </source>
</evidence>
<dbReference type="InterPro" id="IPR011032">
    <property type="entry name" value="GroES-like_sf"/>
</dbReference>
<accession>A0ABR1LSX1</accession>
<proteinExistence type="predicted"/>
<keyword evidence="1" id="KW-0521">NADP</keyword>
<dbReference type="Proteomes" id="UP001360953">
    <property type="component" value="Unassembled WGS sequence"/>
</dbReference>
<dbReference type="EMBL" id="JBBPEH010000005">
    <property type="protein sequence ID" value="KAK7538259.1"/>
    <property type="molecule type" value="Genomic_DNA"/>
</dbReference>
<dbReference type="Gene3D" id="3.40.50.720">
    <property type="entry name" value="NAD(P)-binding Rossmann-like Domain"/>
    <property type="match status" value="1"/>
</dbReference>
<feature type="domain" description="Enoyl reductase (ER)" evidence="3">
    <location>
        <begin position="66"/>
        <end position="380"/>
    </location>
</feature>
<keyword evidence="2" id="KW-0560">Oxidoreductase</keyword>
<sequence>MSFRTLPRLTTASTSPIRLYRAACMRLSALRNQLQPLGRIWSIRTMATTTSNLPQTMKGVIIEKTGGTEVLQYRTDLPLPTPKDGEVLVKNEVIGINYIDTYFRTGLYPAPSFPYILGREAAGTLLTTSPALPSLSPGDKVVYMGTSAYAEYTAVPPTHVLKLPPSISPATGAAAILQGLTALTLIRDAHPVQRGDWVLVHAAAGGVGLWLCQLLAAVGAHTVATASSSEKLELARAAGAEVLVNYAGPEGQDAVVRKVKEVTGGKGVVAVFDGVGKATFDASLEALARKGSMVSFGNASGAVPPVTIARLSAKNIKLLRPTLFNYIATRDEAEHYAQELWAFIEQNKLDVRIHETYPLQEVARAHQDIEGRKTTGKLLLKP</sequence>
<keyword evidence="5" id="KW-1185">Reference proteome</keyword>
<dbReference type="InterPro" id="IPR020843">
    <property type="entry name" value="ER"/>
</dbReference>
<dbReference type="GeneID" id="92032869"/>
<dbReference type="Gene3D" id="3.90.180.10">
    <property type="entry name" value="Medium-chain alcohol dehydrogenases, catalytic domain"/>
    <property type="match status" value="1"/>
</dbReference>
<dbReference type="Pfam" id="PF08240">
    <property type="entry name" value="ADH_N"/>
    <property type="match status" value="1"/>
</dbReference>
<organism evidence="4 5">
    <name type="scientific">Phyllosticta citribraziliensis</name>
    <dbReference type="NCBI Taxonomy" id="989973"/>
    <lineage>
        <taxon>Eukaryota</taxon>
        <taxon>Fungi</taxon>
        <taxon>Dikarya</taxon>
        <taxon>Ascomycota</taxon>
        <taxon>Pezizomycotina</taxon>
        <taxon>Dothideomycetes</taxon>
        <taxon>Dothideomycetes incertae sedis</taxon>
        <taxon>Botryosphaeriales</taxon>
        <taxon>Phyllostictaceae</taxon>
        <taxon>Phyllosticta</taxon>
    </lineage>
</organism>
<name>A0ABR1LSX1_9PEZI</name>
<evidence type="ECO:0000259" key="3">
    <source>
        <dbReference type="SMART" id="SM00829"/>
    </source>
</evidence>
<dbReference type="InterPro" id="IPR013154">
    <property type="entry name" value="ADH-like_N"/>
</dbReference>
<dbReference type="PANTHER" id="PTHR48106">
    <property type="entry name" value="QUINONE OXIDOREDUCTASE PIG3-RELATED"/>
    <property type="match status" value="1"/>
</dbReference>
<gene>
    <name evidence="4" type="ORF">J3D65DRAFT_621446</name>
</gene>
<dbReference type="RefSeq" id="XP_066655946.1">
    <property type="nucleotide sequence ID" value="XM_066799963.1"/>
</dbReference>
<reference evidence="4 5" key="1">
    <citation type="submission" date="2024-04" db="EMBL/GenBank/DDBJ databases">
        <title>Phyllosticta paracitricarpa is synonymous to the EU quarantine fungus P. citricarpa based on phylogenomic analyses.</title>
        <authorList>
            <consortium name="Lawrence Berkeley National Laboratory"/>
            <person name="Van ingen-buijs V.A."/>
            <person name="Van westerhoven A.C."/>
            <person name="Haridas S."/>
            <person name="Skiadas P."/>
            <person name="Martin F."/>
            <person name="Groenewald J.Z."/>
            <person name="Crous P.W."/>
            <person name="Seidl M.F."/>
        </authorList>
    </citation>
    <scope>NUCLEOTIDE SEQUENCE [LARGE SCALE GENOMIC DNA]</scope>
    <source>
        <strain evidence="4 5">CPC 17464</strain>
    </source>
</reference>